<evidence type="ECO:0000313" key="3">
    <source>
        <dbReference type="Proteomes" id="UP001219525"/>
    </source>
</evidence>
<accession>A0AAD6UP36</accession>
<keyword evidence="3" id="KW-1185">Reference proteome</keyword>
<keyword evidence="1" id="KW-0472">Membrane</keyword>
<keyword evidence="1" id="KW-0812">Transmembrane</keyword>
<protein>
    <submittedName>
        <fullName evidence="2">Uncharacterized protein</fullName>
    </submittedName>
</protein>
<name>A0AAD6UP36_9AGAR</name>
<keyword evidence="1" id="KW-1133">Transmembrane helix</keyword>
<dbReference type="Proteomes" id="UP001219525">
    <property type="component" value="Unassembled WGS sequence"/>
</dbReference>
<organism evidence="2 3">
    <name type="scientific">Mycena pura</name>
    <dbReference type="NCBI Taxonomy" id="153505"/>
    <lineage>
        <taxon>Eukaryota</taxon>
        <taxon>Fungi</taxon>
        <taxon>Dikarya</taxon>
        <taxon>Basidiomycota</taxon>
        <taxon>Agaricomycotina</taxon>
        <taxon>Agaricomycetes</taxon>
        <taxon>Agaricomycetidae</taxon>
        <taxon>Agaricales</taxon>
        <taxon>Marasmiineae</taxon>
        <taxon>Mycenaceae</taxon>
        <taxon>Mycena</taxon>
    </lineage>
</organism>
<sequence length="220" mass="24490">MSHLQALARDWPSQNRTRTTWKTQKSYLLIFLAPCPILSLPLPFTALIPPSSSILAIFAVSYHTNRTRLIRKSHPTASFLNFFAPPVMPSALSSILHLSGAAGEHMQQHLGLTESEPPDTAALALFASHTHPLLPSPVCPSRPASSTPTIEERLEVDYQVGEDLKEKVRLLPVVFRKTPSNLHLLHASCAPRCPLIRFHTLLPLFCLPVPSYHRLSFPYP</sequence>
<dbReference type="AlphaFoldDB" id="A0AAD6UP36"/>
<reference evidence="2" key="1">
    <citation type="submission" date="2023-03" db="EMBL/GenBank/DDBJ databases">
        <title>Massive genome expansion in bonnet fungi (Mycena s.s.) driven by repeated elements and novel gene families across ecological guilds.</title>
        <authorList>
            <consortium name="Lawrence Berkeley National Laboratory"/>
            <person name="Harder C.B."/>
            <person name="Miyauchi S."/>
            <person name="Viragh M."/>
            <person name="Kuo A."/>
            <person name="Thoen E."/>
            <person name="Andreopoulos B."/>
            <person name="Lu D."/>
            <person name="Skrede I."/>
            <person name="Drula E."/>
            <person name="Henrissat B."/>
            <person name="Morin E."/>
            <person name="Kohler A."/>
            <person name="Barry K."/>
            <person name="LaButti K."/>
            <person name="Morin E."/>
            <person name="Salamov A."/>
            <person name="Lipzen A."/>
            <person name="Mereny Z."/>
            <person name="Hegedus B."/>
            <person name="Baldrian P."/>
            <person name="Stursova M."/>
            <person name="Weitz H."/>
            <person name="Taylor A."/>
            <person name="Grigoriev I.V."/>
            <person name="Nagy L.G."/>
            <person name="Martin F."/>
            <person name="Kauserud H."/>
        </authorList>
    </citation>
    <scope>NUCLEOTIDE SEQUENCE</scope>
    <source>
        <strain evidence="2">9144</strain>
    </source>
</reference>
<evidence type="ECO:0000313" key="2">
    <source>
        <dbReference type="EMBL" id="KAJ7191733.1"/>
    </source>
</evidence>
<comment type="caution">
    <text evidence="2">The sequence shown here is derived from an EMBL/GenBank/DDBJ whole genome shotgun (WGS) entry which is preliminary data.</text>
</comment>
<proteinExistence type="predicted"/>
<dbReference type="EMBL" id="JARJCW010000129">
    <property type="protein sequence ID" value="KAJ7191733.1"/>
    <property type="molecule type" value="Genomic_DNA"/>
</dbReference>
<gene>
    <name evidence="2" type="ORF">GGX14DRAFT_597217</name>
</gene>
<feature type="transmembrane region" description="Helical" evidence="1">
    <location>
        <begin position="26"/>
        <end position="48"/>
    </location>
</feature>
<evidence type="ECO:0000256" key="1">
    <source>
        <dbReference type="SAM" id="Phobius"/>
    </source>
</evidence>